<dbReference type="Proteomes" id="UP000501926">
    <property type="component" value="Chromosome"/>
</dbReference>
<evidence type="ECO:0000313" key="2">
    <source>
        <dbReference type="Proteomes" id="UP000501926"/>
    </source>
</evidence>
<accession>A0A6G7GN34</accession>
<sequence length="20" mass="2255">MPNNLDAIDVLILLNFGLLR</sequence>
<organism evidence="1 2">
    <name type="scientific">Kuenenia stuttgartiensis</name>
    <dbReference type="NCBI Taxonomy" id="174633"/>
    <lineage>
        <taxon>Bacteria</taxon>
        <taxon>Pseudomonadati</taxon>
        <taxon>Planctomycetota</taxon>
        <taxon>Candidatus Brocadiia</taxon>
        <taxon>Candidatus Brocadiales</taxon>
        <taxon>Candidatus Brocadiaceae</taxon>
        <taxon>Candidatus Kuenenia</taxon>
    </lineage>
</organism>
<proteinExistence type="predicted"/>
<protein>
    <submittedName>
        <fullName evidence="1">Uncharacterized protein</fullName>
    </submittedName>
</protein>
<evidence type="ECO:0000313" key="1">
    <source>
        <dbReference type="EMBL" id="QII10733.1"/>
    </source>
</evidence>
<dbReference type="EMBL" id="CP049055">
    <property type="protein sequence ID" value="QII10733.1"/>
    <property type="molecule type" value="Genomic_DNA"/>
</dbReference>
<dbReference type="AlphaFoldDB" id="A0A6G7GN34"/>
<gene>
    <name evidence="1" type="ORF">KsCSTR_13540</name>
</gene>
<reference evidence="1 2" key="1">
    <citation type="submission" date="2020-02" db="EMBL/GenBank/DDBJ databases">
        <title>Newly sequenced genome of strain CSTR1 showed variability in Candidatus Kuenenia stuttgartiensis genomes.</title>
        <authorList>
            <person name="Ding C."/>
            <person name="Adrian L."/>
        </authorList>
    </citation>
    <scope>NUCLEOTIDE SEQUENCE [LARGE SCALE GENOMIC DNA]</scope>
    <source>
        <strain evidence="1 2">CSTR1</strain>
    </source>
</reference>
<name>A0A6G7GN34_KUEST</name>